<feature type="transmembrane region" description="Helical" evidence="2">
    <location>
        <begin position="6"/>
        <end position="24"/>
    </location>
</feature>
<protein>
    <submittedName>
        <fullName evidence="3">Uncharacterized protein</fullName>
    </submittedName>
</protein>
<dbReference type="InterPro" id="IPR031616">
    <property type="entry name" value="BsrE-like"/>
</dbReference>
<dbReference type="Proteomes" id="UP000799770">
    <property type="component" value="Unassembled WGS sequence"/>
</dbReference>
<organism evidence="3 4">
    <name type="scientific">Lophiotrema nucula</name>
    <dbReference type="NCBI Taxonomy" id="690887"/>
    <lineage>
        <taxon>Eukaryota</taxon>
        <taxon>Fungi</taxon>
        <taxon>Dikarya</taxon>
        <taxon>Ascomycota</taxon>
        <taxon>Pezizomycotina</taxon>
        <taxon>Dothideomycetes</taxon>
        <taxon>Pleosporomycetidae</taxon>
        <taxon>Pleosporales</taxon>
        <taxon>Lophiotremataceae</taxon>
        <taxon>Lophiotrema</taxon>
    </lineage>
</organism>
<evidence type="ECO:0000313" key="3">
    <source>
        <dbReference type="EMBL" id="KAF2107768.1"/>
    </source>
</evidence>
<gene>
    <name evidence="3" type="ORF">BDV96DRAFT_588718</name>
</gene>
<feature type="region of interest" description="Disordered" evidence="1">
    <location>
        <begin position="38"/>
        <end position="73"/>
    </location>
</feature>
<dbReference type="AlphaFoldDB" id="A0A6A5YNK0"/>
<name>A0A6A5YNK0_9PLEO</name>
<keyword evidence="2" id="KW-0812">Transmembrane</keyword>
<evidence type="ECO:0000256" key="2">
    <source>
        <dbReference type="SAM" id="Phobius"/>
    </source>
</evidence>
<evidence type="ECO:0000313" key="4">
    <source>
        <dbReference type="Proteomes" id="UP000799770"/>
    </source>
</evidence>
<keyword evidence="2" id="KW-1133">Transmembrane helix</keyword>
<feature type="compositionally biased region" description="Polar residues" evidence="1">
    <location>
        <begin position="54"/>
        <end position="73"/>
    </location>
</feature>
<keyword evidence="2" id="KW-0472">Membrane</keyword>
<evidence type="ECO:0000256" key="1">
    <source>
        <dbReference type="SAM" id="MobiDB-lite"/>
    </source>
</evidence>
<dbReference type="EMBL" id="ML977352">
    <property type="protein sequence ID" value="KAF2107768.1"/>
    <property type="molecule type" value="Genomic_DNA"/>
</dbReference>
<sequence>MIFIGILSLLLTFGSFIVNVIALLSKQKKQTFQPDKPYSVYKINDAPQSHERSTSTGHEPPTANSTSTISREI</sequence>
<dbReference type="Pfam" id="PF16935">
    <property type="entry name" value="Hol_Tox"/>
    <property type="match status" value="1"/>
</dbReference>
<proteinExistence type="predicted"/>
<accession>A0A6A5YNK0</accession>
<keyword evidence="4" id="KW-1185">Reference proteome</keyword>
<reference evidence="3" key="1">
    <citation type="journal article" date="2020" name="Stud. Mycol.">
        <title>101 Dothideomycetes genomes: a test case for predicting lifestyles and emergence of pathogens.</title>
        <authorList>
            <person name="Haridas S."/>
            <person name="Albert R."/>
            <person name="Binder M."/>
            <person name="Bloem J."/>
            <person name="Labutti K."/>
            <person name="Salamov A."/>
            <person name="Andreopoulos B."/>
            <person name="Baker S."/>
            <person name="Barry K."/>
            <person name="Bills G."/>
            <person name="Bluhm B."/>
            <person name="Cannon C."/>
            <person name="Castanera R."/>
            <person name="Culley D."/>
            <person name="Daum C."/>
            <person name="Ezra D."/>
            <person name="Gonzalez J."/>
            <person name="Henrissat B."/>
            <person name="Kuo A."/>
            <person name="Liang C."/>
            <person name="Lipzen A."/>
            <person name="Lutzoni F."/>
            <person name="Magnuson J."/>
            <person name="Mondo S."/>
            <person name="Nolan M."/>
            <person name="Ohm R."/>
            <person name="Pangilinan J."/>
            <person name="Park H.-J."/>
            <person name="Ramirez L."/>
            <person name="Alfaro M."/>
            <person name="Sun H."/>
            <person name="Tritt A."/>
            <person name="Yoshinaga Y."/>
            <person name="Zwiers L.-H."/>
            <person name="Turgeon B."/>
            <person name="Goodwin S."/>
            <person name="Spatafora J."/>
            <person name="Crous P."/>
            <person name="Grigoriev I."/>
        </authorList>
    </citation>
    <scope>NUCLEOTIDE SEQUENCE</scope>
    <source>
        <strain evidence="3">CBS 627.86</strain>
    </source>
</reference>